<evidence type="ECO:0000256" key="1">
    <source>
        <dbReference type="SAM" id="Phobius"/>
    </source>
</evidence>
<feature type="domain" description="YdbS-like PH" evidence="2">
    <location>
        <begin position="46"/>
        <end position="117"/>
    </location>
</feature>
<keyword evidence="1" id="KW-0472">Membrane</keyword>
<proteinExistence type="predicted"/>
<protein>
    <recommendedName>
        <fullName evidence="2">YdbS-like PH domain-containing protein</fullName>
    </recommendedName>
</protein>
<dbReference type="Pfam" id="PF03703">
    <property type="entry name" value="bPH_2"/>
    <property type="match status" value="1"/>
</dbReference>
<evidence type="ECO:0000313" key="3">
    <source>
        <dbReference type="EMBL" id="GGI49610.1"/>
    </source>
</evidence>
<evidence type="ECO:0000313" key="4">
    <source>
        <dbReference type="Proteomes" id="UP000662074"/>
    </source>
</evidence>
<keyword evidence="1" id="KW-1133">Transmembrane helix</keyword>
<dbReference type="EMBL" id="BMDO01000001">
    <property type="protein sequence ID" value="GGI49610.1"/>
    <property type="molecule type" value="Genomic_DNA"/>
</dbReference>
<keyword evidence="1" id="KW-0812">Transmembrane</keyword>
<dbReference type="Proteomes" id="UP000662074">
    <property type="component" value="Unassembled WGS sequence"/>
</dbReference>
<reference evidence="3" key="2">
    <citation type="submission" date="2020-09" db="EMBL/GenBank/DDBJ databases">
        <authorList>
            <person name="Sun Q."/>
            <person name="Sedlacek I."/>
        </authorList>
    </citation>
    <scope>NUCLEOTIDE SEQUENCE</scope>
    <source>
        <strain evidence="3">CCM 8711</strain>
    </source>
</reference>
<feature type="transmembrane region" description="Helical" evidence="1">
    <location>
        <begin position="17"/>
        <end position="41"/>
    </location>
</feature>
<reference evidence="3" key="1">
    <citation type="journal article" date="2014" name="Int. J. Syst. Evol. Microbiol.">
        <title>Complete genome sequence of Corynebacterium casei LMG S-19264T (=DSM 44701T), isolated from a smear-ripened cheese.</title>
        <authorList>
            <consortium name="US DOE Joint Genome Institute (JGI-PGF)"/>
            <person name="Walter F."/>
            <person name="Albersmeier A."/>
            <person name="Kalinowski J."/>
            <person name="Ruckert C."/>
        </authorList>
    </citation>
    <scope>NUCLEOTIDE SEQUENCE</scope>
    <source>
        <strain evidence="3">CCM 8711</strain>
    </source>
</reference>
<dbReference type="RefSeq" id="WP_188414021.1">
    <property type="nucleotide sequence ID" value="NZ_BMDO01000001.1"/>
</dbReference>
<accession>A0A917N099</accession>
<name>A0A917N099_9SPHI</name>
<sequence length="141" mass="15993">MTETLIWKGSPSQLQNLGAYILCALFSWLVIPIFIAIWLYIKTSCTKFEITNERILVSRGVLNRITDEVSIYKVVDSQMEEPLLYRIVGLATITFFIVGDRTNFSITIDGIKNARYIGDEVRKYMDSSGSIMNDAIINQIG</sequence>
<dbReference type="AlphaFoldDB" id="A0A917N099"/>
<keyword evidence="4" id="KW-1185">Reference proteome</keyword>
<evidence type="ECO:0000259" key="2">
    <source>
        <dbReference type="Pfam" id="PF03703"/>
    </source>
</evidence>
<dbReference type="InterPro" id="IPR005182">
    <property type="entry name" value="YdbS-like_PH"/>
</dbReference>
<organism evidence="3 4">
    <name type="scientific">Mucilaginibacter galii</name>
    <dbReference type="NCBI Taxonomy" id="2005073"/>
    <lineage>
        <taxon>Bacteria</taxon>
        <taxon>Pseudomonadati</taxon>
        <taxon>Bacteroidota</taxon>
        <taxon>Sphingobacteriia</taxon>
        <taxon>Sphingobacteriales</taxon>
        <taxon>Sphingobacteriaceae</taxon>
        <taxon>Mucilaginibacter</taxon>
    </lineage>
</organism>
<gene>
    <name evidence="3" type="ORF">GCM10011425_08220</name>
</gene>
<comment type="caution">
    <text evidence="3">The sequence shown here is derived from an EMBL/GenBank/DDBJ whole genome shotgun (WGS) entry which is preliminary data.</text>
</comment>